<dbReference type="GO" id="GO:0009555">
    <property type="term" value="P:pollen development"/>
    <property type="evidence" value="ECO:0007669"/>
    <property type="project" value="UniProtKB-ARBA"/>
</dbReference>
<dbReference type="GO" id="GO:0004663">
    <property type="term" value="F:Rab geranylgeranyltransferase activity"/>
    <property type="evidence" value="ECO:0007669"/>
    <property type="project" value="UniProtKB-EC"/>
</dbReference>
<evidence type="ECO:0000256" key="4">
    <source>
        <dbReference type="ARBA" id="ARBA00022602"/>
    </source>
</evidence>
<comment type="catalytic activity">
    <reaction evidence="9">
        <text>geranylgeranyl diphosphate + L-cysteinyl-[protein] = S-geranylgeranyl-L-cysteinyl-[protein] + diphosphate</text>
        <dbReference type="Rhea" id="RHEA:21240"/>
        <dbReference type="Rhea" id="RHEA-COMP:10131"/>
        <dbReference type="Rhea" id="RHEA-COMP:11537"/>
        <dbReference type="ChEBI" id="CHEBI:29950"/>
        <dbReference type="ChEBI" id="CHEBI:33019"/>
        <dbReference type="ChEBI" id="CHEBI:57533"/>
        <dbReference type="ChEBI" id="CHEBI:86021"/>
        <dbReference type="EC" id="2.5.1.60"/>
    </reaction>
</comment>
<organism evidence="14 15">
    <name type="scientific">Arabidopsis arenosa</name>
    <name type="common">Sand rock-cress</name>
    <name type="synonym">Cardaminopsis arenosa</name>
    <dbReference type="NCBI Taxonomy" id="38785"/>
    <lineage>
        <taxon>Eukaryota</taxon>
        <taxon>Viridiplantae</taxon>
        <taxon>Streptophyta</taxon>
        <taxon>Embryophyta</taxon>
        <taxon>Tracheophyta</taxon>
        <taxon>Spermatophyta</taxon>
        <taxon>Magnoliopsida</taxon>
        <taxon>eudicotyledons</taxon>
        <taxon>Gunneridae</taxon>
        <taxon>Pentapetalae</taxon>
        <taxon>rosids</taxon>
        <taxon>malvids</taxon>
        <taxon>Brassicales</taxon>
        <taxon>Brassicaceae</taxon>
        <taxon>Camelineae</taxon>
        <taxon>Arabidopsis</taxon>
    </lineage>
</organism>
<dbReference type="InterPro" id="IPR026873">
    <property type="entry name" value="Ptb1"/>
</dbReference>
<dbReference type="Pfam" id="PF00432">
    <property type="entry name" value="Prenyltrans"/>
    <property type="match status" value="1"/>
</dbReference>
<evidence type="ECO:0000313" key="15">
    <source>
        <dbReference type="Proteomes" id="UP000682877"/>
    </source>
</evidence>
<evidence type="ECO:0000256" key="11">
    <source>
        <dbReference type="ARBA" id="ARBA00063763"/>
    </source>
</evidence>
<comment type="function">
    <text evidence="10">Required for male fertility and root tip growth.</text>
</comment>
<dbReference type="InterPro" id="IPR008930">
    <property type="entry name" value="Terpenoid_cyclase/PrenylTrfase"/>
</dbReference>
<evidence type="ECO:0000256" key="2">
    <source>
        <dbReference type="ARBA" id="ARBA00010497"/>
    </source>
</evidence>
<feature type="domain" description="Prenyltransferase alpha-alpha toroid" evidence="13">
    <location>
        <begin position="13"/>
        <end position="308"/>
    </location>
</feature>
<feature type="compositionally biased region" description="Basic and acidic residues" evidence="12">
    <location>
        <begin position="841"/>
        <end position="854"/>
    </location>
</feature>
<dbReference type="InterPro" id="IPR007174">
    <property type="entry name" value="Las1"/>
</dbReference>
<protein>
    <recommendedName>
        <fullName evidence="3">protein geranylgeranyltransferase type II</fullName>
        <ecNumber evidence="3">2.5.1.60</ecNumber>
    </recommendedName>
</protein>
<evidence type="ECO:0000256" key="5">
    <source>
        <dbReference type="ARBA" id="ARBA00022679"/>
    </source>
</evidence>
<evidence type="ECO:0000256" key="3">
    <source>
        <dbReference type="ARBA" id="ARBA00012656"/>
    </source>
</evidence>
<keyword evidence="15" id="KW-1185">Reference proteome</keyword>
<feature type="region of interest" description="Disordered" evidence="12">
    <location>
        <begin position="831"/>
        <end position="873"/>
    </location>
</feature>
<dbReference type="GO" id="GO:0090730">
    <property type="term" value="C:Las1 complex"/>
    <property type="evidence" value="ECO:0007669"/>
    <property type="project" value="InterPro"/>
</dbReference>
<keyword evidence="5" id="KW-0808">Transferase</keyword>
<dbReference type="GO" id="GO:0000460">
    <property type="term" value="P:maturation of 5.8S rRNA"/>
    <property type="evidence" value="ECO:0007669"/>
    <property type="project" value="TreeGrafter"/>
</dbReference>
<comment type="subunit">
    <text evidence="11">Heterotrimer composed of the alpha subunit RGTA, the beta subunit RGTB and REP; within this trimer, RGTA and RGTB form the catalytic component, while REP mediates peptide substrate binding.</text>
</comment>
<accession>A0A8S2AGQ6</accession>
<comment type="cofactor">
    <cofactor evidence="1">
        <name>Zn(2+)</name>
        <dbReference type="ChEBI" id="CHEBI:29105"/>
    </cofactor>
</comment>
<dbReference type="GO" id="GO:0004519">
    <property type="term" value="F:endonuclease activity"/>
    <property type="evidence" value="ECO:0007669"/>
    <property type="project" value="InterPro"/>
</dbReference>
<evidence type="ECO:0000256" key="8">
    <source>
        <dbReference type="ARBA" id="ARBA00022833"/>
    </source>
</evidence>
<dbReference type="GO" id="GO:0048364">
    <property type="term" value="P:root development"/>
    <property type="evidence" value="ECO:0007669"/>
    <property type="project" value="UniProtKB-ARBA"/>
</dbReference>
<gene>
    <name evidence="14" type="ORF">AARE701A_LOCUS15077</name>
</gene>
<keyword evidence="6" id="KW-0479">Metal-binding</keyword>
<keyword evidence="8" id="KW-0862">Zinc</keyword>
<dbReference type="SUPFAM" id="SSF48239">
    <property type="entry name" value="Terpenoid cyclases/Protein prenyltransferases"/>
    <property type="match status" value="1"/>
</dbReference>
<sequence length="934" mass="105180">MSSTSSSQMGQLVADKHVRYILMAEKKKESFESVVMDHLRMNGAYWGLTTLDLLDKLGCVSEDEVVSWLMTCQHESGGFAGNTGHDPHILYTLSAVQILALFDKINILDIGKVSSYVAKLQNEDGSFSGDMWGEIDTRFSYIAICCLSILKCLDKINVKKAVRYIVSCKNLDGGFGCTPGAESHAGQIFCCVGALAITGSLHHVDKDLLGWWLCERQLKGGGLNGRPEKLPDVCYSWWVLSSLIMIDRVHWIDKAKLVKFILDCQDLENGGISDRPDDAVDIFHTYFGVAGLSLLEYPGVKVIDPAYALPVDVVNRIILRADSSMEALAGIEADIESYFGEQDQQKSSSDGCKQVPWLSWEEWDSVRESLFSSSPHRISSALERVATWRSRGSLPAPVDVTCSLIEIQLKDGFIPREEQSADALYSEHLLQMLYCMGILRLVNCVIEKTRRREDVSIADAARAIGIPRKLIDLRHEGSHRELPALSVLRDAADEALEWLKSYYWEPQKYQIPLKRDGTASIRREVKSKLRKLAFSLQLKHNPQFDSPLVKEKCSNKRIRKIVSSLLELYPSFSAEISSVLLEFLLKALDSSKSTDLQNKPGKDFRVFLEEWKPVIMELSNREPELLLTLLKEVLDMIQNNERRRYETEKPAEEVSQVEQVPLLFAWLVSLLNESKHFQRNSSVEVKPPSIFLMELIRRCLLLGALGYELVLKSAFLLAEIVGGRVLKEKLIKLPLMHKGSAIVPLEQSSTLVTAPTTLLEQEKNLRNAGKRLEFVKLQLSKKKGIDTDKTGNRWRKAKTWSPCPIGMLPRIIGSSGRLPLLDYHNAQSISKQAQGNNNAKRGAECNKKQLEKSPCKRARKSAEDSESNDVTSEAYEEAEMEIEHAYEETETVAEENLMWNDKEESRSCLMIDGEWKRVNEGELSGMASKITICV</sequence>
<dbReference type="FunFam" id="1.50.10.20:FF:000009">
    <property type="entry name" value="Geranylgeranyl transferase type-2 subunit beta"/>
    <property type="match status" value="1"/>
</dbReference>
<dbReference type="GO" id="GO:0046872">
    <property type="term" value="F:metal ion binding"/>
    <property type="evidence" value="ECO:0007669"/>
    <property type="project" value="UniProtKB-KW"/>
</dbReference>
<evidence type="ECO:0000313" key="14">
    <source>
        <dbReference type="EMBL" id="CAE6097641.1"/>
    </source>
</evidence>
<keyword evidence="4" id="KW-0637">Prenyltransferase</keyword>
<evidence type="ECO:0000259" key="13">
    <source>
        <dbReference type="Pfam" id="PF00432"/>
    </source>
</evidence>
<keyword evidence="7" id="KW-0677">Repeat</keyword>
<dbReference type="InterPro" id="IPR001330">
    <property type="entry name" value="Prenyltrans"/>
</dbReference>
<dbReference type="Proteomes" id="UP000682877">
    <property type="component" value="Chromosome 6"/>
</dbReference>
<evidence type="ECO:0000256" key="1">
    <source>
        <dbReference type="ARBA" id="ARBA00001947"/>
    </source>
</evidence>
<evidence type="ECO:0000256" key="12">
    <source>
        <dbReference type="SAM" id="MobiDB-lite"/>
    </source>
</evidence>
<proteinExistence type="inferred from homology"/>
<evidence type="ECO:0000256" key="7">
    <source>
        <dbReference type="ARBA" id="ARBA00022737"/>
    </source>
</evidence>
<dbReference type="Gene3D" id="1.50.10.20">
    <property type="match status" value="1"/>
</dbReference>
<dbReference type="EC" id="2.5.1.60" evidence="3"/>
<dbReference type="Pfam" id="PF04031">
    <property type="entry name" value="Las1"/>
    <property type="match status" value="1"/>
</dbReference>
<dbReference type="GO" id="GO:0000470">
    <property type="term" value="P:maturation of LSU-rRNA"/>
    <property type="evidence" value="ECO:0007669"/>
    <property type="project" value="TreeGrafter"/>
</dbReference>
<reference evidence="14" key="1">
    <citation type="submission" date="2021-01" db="EMBL/GenBank/DDBJ databases">
        <authorList>
            <person name="Bezrukov I."/>
        </authorList>
    </citation>
    <scope>NUCLEOTIDE SEQUENCE</scope>
</reference>
<evidence type="ECO:0000256" key="6">
    <source>
        <dbReference type="ARBA" id="ARBA00022723"/>
    </source>
</evidence>
<evidence type="ECO:0000256" key="9">
    <source>
        <dbReference type="ARBA" id="ARBA00047658"/>
    </source>
</evidence>
<dbReference type="PANTHER" id="PTHR15002">
    <property type="entry name" value="RIBOSOMAL BIOGENESIS PROTEIN LAS1L"/>
    <property type="match status" value="1"/>
</dbReference>
<dbReference type="CDD" id="cd02894">
    <property type="entry name" value="GGTase-II"/>
    <property type="match status" value="1"/>
</dbReference>
<dbReference type="GO" id="GO:0030687">
    <property type="term" value="C:preribosome, large subunit precursor"/>
    <property type="evidence" value="ECO:0007669"/>
    <property type="project" value="TreeGrafter"/>
</dbReference>
<dbReference type="EMBL" id="LR999456">
    <property type="protein sequence ID" value="CAE6097641.1"/>
    <property type="molecule type" value="Genomic_DNA"/>
</dbReference>
<dbReference type="GO" id="GO:0005968">
    <property type="term" value="C:Rab-protein geranylgeranyltransferase complex"/>
    <property type="evidence" value="ECO:0007669"/>
    <property type="project" value="UniProtKB-ARBA"/>
</dbReference>
<evidence type="ECO:0000256" key="10">
    <source>
        <dbReference type="ARBA" id="ARBA00059085"/>
    </source>
</evidence>
<comment type="similarity">
    <text evidence="2">Belongs to the protein prenyltransferase subunit beta family.</text>
</comment>
<name>A0A8S2AGQ6_ARAAE</name>
<dbReference type="AlphaFoldDB" id="A0A8S2AGQ6"/>
<dbReference type="PANTHER" id="PTHR15002:SF0">
    <property type="entry name" value="RIBOSOMAL BIOGENESIS PROTEIN LAS1L"/>
    <property type="match status" value="1"/>
</dbReference>